<sequence>MESDQLPQEAGMELEEALFFAQSRAREAEDVLFNYDMRMEETVLRALTLLDSSRHKEMQSLKKLEEAKASVLEEEAACRAKKHSSCGGSAELSEMSAVSSCLQQACGDVIAWPGSERLQRLSLELADAYQEVREAAESRSRHEKLLQELEMLVEPVLEYRHRGVYDPSRYAGLADNGGGEQEGLGESETLTSYEGSSVVFVNNESSQERRNEDQTCFRLMTAKLRAAEEAKRFPVEEQVNRLIDTLLVQQREIDELRQQLKQTPEEEAMEAKRRVLLRMAEEEEEFLHGKLMGVRSERSHPHAERGRRGGATPMRERETGTPMHKRKRAKDRESEALGYLCLSPLLQSMHRFLHRSWEDGKADCPSDWWGASSIYNAYC</sequence>
<evidence type="ECO:0000313" key="3">
    <source>
        <dbReference type="EMBL" id="EKX43279.1"/>
    </source>
</evidence>
<proteinExistence type="predicted"/>
<dbReference type="EnsemblProtists" id="EKX43279">
    <property type="protein sequence ID" value="EKX43279"/>
    <property type="gene ID" value="GUITHDRAFT_153311"/>
</dbReference>
<reference evidence="5" key="2">
    <citation type="submission" date="2012-11" db="EMBL/GenBank/DDBJ databases">
        <authorList>
            <person name="Kuo A."/>
            <person name="Curtis B.A."/>
            <person name="Tanifuji G."/>
            <person name="Burki F."/>
            <person name="Gruber A."/>
            <person name="Irimia M."/>
            <person name="Maruyama S."/>
            <person name="Arias M.C."/>
            <person name="Ball S.G."/>
            <person name="Gile G.H."/>
            <person name="Hirakawa Y."/>
            <person name="Hopkins J.F."/>
            <person name="Rensing S.A."/>
            <person name="Schmutz J."/>
            <person name="Symeonidi A."/>
            <person name="Elias M."/>
            <person name="Eveleigh R.J."/>
            <person name="Herman E.K."/>
            <person name="Klute M.J."/>
            <person name="Nakayama T."/>
            <person name="Obornik M."/>
            <person name="Reyes-Prieto A."/>
            <person name="Armbrust E.V."/>
            <person name="Aves S.J."/>
            <person name="Beiko R.G."/>
            <person name="Coutinho P."/>
            <person name="Dacks J.B."/>
            <person name="Durnford D.G."/>
            <person name="Fast N.M."/>
            <person name="Green B.R."/>
            <person name="Grisdale C."/>
            <person name="Hempe F."/>
            <person name="Henrissat B."/>
            <person name="Hoppner M.P."/>
            <person name="Ishida K.-I."/>
            <person name="Kim E."/>
            <person name="Koreny L."/>
            <person name="Kroth P.G."/>
            <person name="Liu Y."/>
            <person name="Malik S.-B."/>
            <person name="Maier U.G."/>
            <person name="McRose D."/>
            <person name="Mock T."/>
            <person name="Neilson J.A."/>
            <person name="Onodera N.T."/>
            <person name="Poole A.M."/>
            <person name="Pritham E.J."/>
            <person name="Richards T.A."/>
            <person name="Rocap G."/>
            <person name="Roy S.W."/>
            <person name="Sarai C."/>
            <person name="Schaack S."/>
            <person name="Shirato S."/>
            <person name="Slamovits C.H."/>
            <person name="Spencer D.F."/>
            <person name="Suzuki S."/>
            <person name="Worden A.Z."/>
            <person name="Zauner S."/>
            <person name="Barry K."/>
            <person name="Bell C."/>
            <person name="Bharti A.K."/>
            <person name="Crow J.A."/>
            <person name="Grimwood J."/>
            <person name="Kramer R."/>
            <person name="Lindquist E."/>
            <person name="Lucas S."/>
            <person name="Salamov A."/>
            <person name="McFadden G.I."/>
            <person name="Lane C.E."/>
            <person name="Keeling P.J."/>
            <person name="Gray M.W."/>
            <person name="Grigoriev I.V."/>
            <person name="Archibald J.M."/>
        </authorList>
    </citation>
    <scope>NUCLEOTIDE SEQUENCE</scope>
    <source>
        <strain evidence="5">CCMP2712</strain>
    </source>
</reference>
<name>L1J5A9_GUITC</name>
<evidence type="ECO:0000313" key="5">
    <source>
        <dbReference type="Proteomes" id="UP000011087"/>
    </source>
</evidence>
<feature type="compositionally biased region" description="Basic and acidic residues" evidence="2">
    <location>
        <begin position="295"/>
        <end position="307"/>
    </location>
</feature>
<evidence type="ECO:0000256" key="1">
    <source>
        <dbReference type="SAM" id="Coils"/>
    </source>
</evidence>
<evidence type="ECO:0000313" key="4">
    <source>
        <dbReference type="EnsemblProtists" id="EKX43279"/>
    </source>
</evidence>
<reference evidence="3 5" key="1">
    <citation type="journal article" date="2012" name="Nature">
        <title>Algal genomes reveal evolutionary mosaicism and the fate of nucleomorphs.</title>
        <authorList>
            <consortium name="DOE Joint Genome Institute"/>
            <person name="Curtis B.A."/>
            <person name="Tanifuji G."/>
            <person name="Burki F."/>
            <person name="Gruber A."/>
            <person name="Irimia M."/>
            <person name="Maruyama S."/>
            <person name="Arias M.C."/>
            <person name="Ball S.G."/>
            <person name="Gile G.H."/>
            <person name="Hirakawa Y."/>
            <person name="Hopkins J.F."/>
            <person name="Kuo A."/>
            <person name="Rensing S.A."/>
            <person name="Schmutz J."/>
            <person name="Symeonidi A."/>
            <person name="Elias M."/>
            <person name="Eveleigh R.J."/>
            <person name="Herman E.K."/>
            <person name="Klute M.J."/>
            <person name="Nakayama T."/>
            <person name="Obornik M."/>
            <person name="Reyes-Prieto A."/>
            <person name="Armbrust E.V."/>
            <person name="Aves S.J."/>
            <person name="Beiko R.G."/>
            <person name="Coutinho P."/>
            <person name="Dacks J.B."/>
            <person name="Durnford D.G."/>
            <person name="Fast N.M."/>
            <person name="Green B.R."/>
            <person name="Grisdale C.J."/>
            <person name="Hempel F."/>
            <person name="Henrissat B."/>
            <person name="Hoppner M.P."/>
            <person name="Ishida K."/>
            <person name="Kim E."/>
            <person name="Koreny L."/>
            <person name="Kroth P.G."/>
            <person name="Liu Y."/>
            <person name="Malik S.B."/>
            <person name="Maier U.G."/>
            <person name="McRose D."/>
            <person name="Mock T."/>
            <person name="Neilson J.A."/>
            <person name="Onodera N.T."/>
            <person name="Poole A.M."/>
            <person name="Pritham E.J."/>
            <person name="Richards T.A."/>
            <person name="Rocap G."/>
            <person name="Roy S.W."/>
            <person name="Sarai C."/>
            <person name="Schaack S."/>
            <person name="Shirato S."/>
            <person name="Slamovits C.H."/>
            <person name="Spencer D.F."/>
            <person name="Suzuki S."/>
            <person name="Worden A.Z."/>
            <person name="Zauner S."/>
            <person name="Barry K."/>
            <person name="Bell C."/>
            <person name="Bharti A.K."/>
            <person name="Crow J.A."/>
            <person name="Grimwood J."/>
            <person name="Kramer R."/>
            <person name="Lindquist E."/>
            <person name="Lucas S."/>
            <person name="Salamov A."/>
            <person name="McFadden G.I."/>
            <person name="Lane C.E."/>
            <person name="Keeling P.J."/>
            <person name="Gray M.W."/>
            <person name="Grigoriev I.V."/>
            <person name="Archibald J.M."/>
        </authorList>
    </citation>
    <scope>NUCLEOTIDE SEQUENCE</scope>
    <source>
        <strain evidence="3 5">CCMP2712</strain>
    </source>
</reference>
<gene>
    <name evidence="3" type="ORF">GUITHDRAFT_153311</name>
</gene>
<protein>
    <submittedName>
        <fullName evidence="3 4">Uncharacterized protein</fullName>
    </submittedName>
</protein>
<organism evidence="3">
    <name type="scientific">Guillardia theta (strain CCMP2712)</name>
    <name type="common">Cryptophyte</name>
    <dbReference type="NCBI Taxonomy" id="905079"/>
    <lineage>
        <taxon>Eukaryota</taxon>
        <taxon>Cryptophyceae</taxon>
        <taxon>Pyrenomonadales</taxon>
        <taxon>Geminigeraceae</taxon>
        <taxon>Guillardia</taxon>
    </lineage>
</organism>
<evidence type="ECO:0000256" key="2">
    <source>
        <dbReference type="SAM" id="MobiDB-lite"/>
    </source>
</evidence>
<dbReference type="KEGG" id="gtt:GUITHDRAFT_153311"/>
<accession>L1J5A9</accession>
<dbReference type="AlphaFoldDB" id="L1J5A9"/>
<dbReference type="PaxDb" id="55529-EKX43279"/>
<keyword evidence="5" id="KW-1185">Reference proteome</keyword>
<feature type="region of interest" description="Disordered" evidence="2">
    <location>
        <begin position="295"/>
        <end position="331"/>
    </location>
</feature>
<dbReference type="EMBL" id="JH993011">
    <property type="protein sequence ID" value="EKX43279.1"/>
    <property type="molecule type" value="Genomic_DNA"/>
</dbReference>
<dbReference type="GeneID" id="17300007"/>
<feature type="coiled-coil region" evidence="1">
    <location>
        <begin position="239"/>
        <end position="285"/>
    </location>
</feature>
<feature type="coiled-coil region" evidence="1">
    <location>
        <begin position="118"/>
        <end position="152"/>
    </location>
</feature>
<dbReference type="Proteomes" id="UP000011087">
    <property type="component" value="Unassembled WGS sequence"/>
</dbReference>
<dbReference type="HOGENOM" id="CLU_730486_0_0_1"/>
<keyword evidence="1" id="KW-0175">Coiled coil</keyword>
<reference evidence="4" key="3">
    <citation type="submission" date="2016-03" db="UniProtKB">
        <authorList>
            <consortium name="EnsemblProtists"/>
        </authorList>
    </citation>
    <scope>IDENTIFICATION</scope>
</reference>
<dbReference type="RefSeq" id="XP_005830259.1">
    <property type="nucleotide sequence ID" value="XM_005830202.1"/>
</dbReference>